<proteinExistence type="inferred from homology"/>
<feature type="transmembrane region" description="Helical" evidence="4">
    <location>
        <begin position="425"/>
        <end position="444"/>
    </location>
</feature>
<feature type="transmembrane region" description="Helical" evidence="4">
    <location>
        <begin position="171"/>
        <end position="191"/>
    </location>
</feature>
<keyword evidence="4" id="KW-1133">Transmembrane helix</keyword>
<comment type="similarity">
    <text evidence="2">Belongs to the CNOT10 family.</text>
</comment>
<evidence type="ECO:0000259" key="5">
    <source>
        <dbReference type="PROSITE" id="PS50850"/>
    </source>
</evidence>
<feature type="transmembrane region" description="Helical" evidence="4">
    <location>
        <begin position="323"/>
        <end position="345"/>
    </location>
</feature>
<dbReference type="PANTHER" id="PTHR12979:SF5">
    <property type="entry name" value="CCR4-NOT TRANSCRIPTION COMPLEX SUBUNIT 10"/>
    <property type="match status" value="1"/>
</dbReference>
<evidence type="ECO:0000256" key="4">
    <source>
        <dbReference type="SAM" id="Phobius"/>
    </source>
</evidence>
<dbReference type="Gene3D" id="1.20.1250.20">
    <property type="entry name" value="MFS general substrate transporter like domains"/>
    <property type="match status" value="3"/>
</dbReference>
<dbReference type="InterPro" id="IPR019734">
    <property type="entry name" value="TPR_rpt"/>
</dbReference>
<evidence type="ECO:0000313" key="6">
    <source>
        <dbReference type="EMBL" id="THU51464.1"/>
    </source>
</evidence>
<gene>
    <name evidence="6" type="ORF">C4D60_Mb06t31320</name>
</gene>
<comment type="subcellular location">
    <subcellularLocation>
        <location evidence="1">Membrane</location>
        <topology evidence="1">Multi-pass membrane protein</topology>
    </subcellularLocation>
</comment>
<dbReference type="SMART" id="SM00028">
    <property type="entry name" value="TPR"/>
    <property type="match status" value="3"/>
</dbReference>
<dbReference type="PANTHER" id="PTHR12979">
    <property type="entry name" value="CCR4-NOT TRANSCRIPTION COMPLEX SUBUNIT 10"/>
    <property type="match status" value="1"/>
</dbReference>
<organism evidence="6 7">
    <name type="scientific">Musa balbisiana</name>
    <name type="common">Banana</name>
    <dbReference type="NCBI Taxonomy" id="52838"/>
    <lineage>
        <taxon>Eukaryota</taxon>
        <taxon>Viridiplantae</taxon>
        <taxon>Streptophyta</taxon>
        <taxon>Embryophyta</taxon>
        <taxon>Tracheophyta</taxon>
        <taxon>Spermatophyta</taxon>
        <taxon>Magnoliopsida</taxon>
        <taxon>Liliopsida</taxon>
        <taxon>Zingiberales</taxon>
        <taxon>Musaceae</taxon>
        <taxon>Musa</taxon>
    </lineage>
</organism>
<dbReference type="GO" id="GO:0030014">
    <property type="term" value="C:CCR4-NOT complex"/>
    <property type="evidence" value="ECO:0007669"/>
    <property type="project" value="InterPro"/>
</dbReference>
<keyword evidence="7" id="KW-1185">Reference proteome</keyword>
<dbReference type="GO" id="GO:0006402">
    <property type="term" value="P:mRNA catabolic process"/>
    <property type="evidence" value="ECO:0007669"/>
    <property type="project" value="TreeGrafter"/>
</dbReference>
<evidence type="ECO:0000313" key="7">
    <source>
        <dbReference type="Proteomes" id="UP000317650"/>
    </source>
</evidence>
<dbReference type="InterPro" id="IPR011701">
    <property type="entry name" value="MFS"/>
</dbReference>
<dbReference type="PROSITE" id="PS50850">
    <property type="entry name" value="MFS"/>
    <property type="match status" value="1"/>
</dbReference>
<sequence length="1386" mass="150654">MEAVSVGPPPRERRRLLFHQISVLLLTFSAYAAFHASRKPPSIVKSVLGPEAPSSSSGGGGWPPFDGPRGPHRLGELDLAFLSSYSFGMYLAGHVADRVDIRRFLALGMLASGASTSAFGVAYWWGVHRLSFFLAVQVISGLVQSIGWPCVVAVVGNWFGKSQSRGLIMGVWNSNTSVGNILGSIIASSVLDFGWGWSFLLPGLLITVVGVFVWAFLVSDPGDLGFESVTMEIEMNEPGVVELEDLDQATGEEMGLLESKEMHEADPVTAIGFLEAWRLPGVAPFAFCLFFSKLVAYTFLYWLPFYIRHTDVAGKHVSHKSAGILSTIFDIGGVLGGVSAGLISYGSISMQLNISLMFLSGYFVNGPYSLITTAVAADLGTQDVIKGNSRALATVTAIIDATGSVGAALGPLLTGYISTRGWNSVFLMLVCSTSLAITFLIHLAKAESDLRMEAKESSTVPAATALAGSKDGPVSDESRLSDARGLAKEAAFLFQSRRLQECIDVLNQLLQKKHDDAKGLGRGEVRPELLITGSGEGFEGGATPASRASSILCHHVASLLYPMLLDHKLCSPNATRSQAFSALCRQLVATILPPDRPSLNIAARIHGPNVVHNILVAEYYRDGCSDPRNLLDVLCKEQIEALAHSSGKQVECGNGSGNVMISGSKVNNASLQQISAINGGRILYAEECGTSVVMLNIAVVLYHVHEYAHALSVLEKLFQNIEPVDERIALNVCLLLLDIASACQDVSKAADVIQYLEKSFGIGHVGQGDCGSSIQQQTNPGLKVASTSNIPAPDVSFAESSINGNVPENTDETVEYETLYSELDTGAENLERLILTDNLKLSADQAASAIDMKLNLHLYKVRLLLHARNLKAAKREIKLAMNIARFGDSSTALLLKSQLEYARGNHRKAIKLLMTSSNRSEPGMLCIFNNNMGCIYHQLGKHHTSIFFFSKALECTVSLRSEKPLKLSNFSQDKSLFIMYNCGLQYLLRGRPLVAARCFDKTQPIFCNRPILWLRFAECCLSALEKGVPRKSGSSLSDEEEEVKVHVVGSGRLRRLVINGFSSAHKYIDCSVKDGLITSDGQHRLSLPFARRCLLNALYLLNNNGKVESSASFSRKEDDDSNQETSASAKNWNHNNVLAGDLKASSAASASMPASNGDFKETKGGVILNMTLQSALSSYEENCRKENNMIRQAVLGNLAYVELSLGNPLKALSAAKELKQLSDCSRMYIFLSHVYAAEALCYLNRPKEAAEYLSFYVLEENDVQLPYSDEEREKWRIDRNGDGDELNGQHNAQTSEEFQGMMFMKPEEARGVLYVNLAAISAVQGNVEQARLLVKKALSALPTNPRAVLAAIYVDLLLGRTPDAVVKLRQCRHVRFFPAHVTMGSK</sequence>
<dbReference type="SUPFAM" id="SSF48452">
    <property type="entry name" value="TPR-like"/>
    <property type="match status" value="2"/>
</dbReference>
<feature type="transmembrane region" description="Helical" evidence="4">
    <location>
        <begin position="197"/>
        <end position="218"/>
    </location>
</feature>
<keyword evidence="4" id="KW-0812">Transmembrane</keyword>
<feature type="transmembrane region" description="Helical" evidence="4">
    <location>
        <begin position="104"/>
        <end position="126"/>
    </location>
</feature>
<keyword evidence="4" id="KW-0472">Membrane</keyword>
<feature type="transmembrane region" description="Helical" evidence="4">
    <location>
        <begin position="391"/>
        <end position="413"/>
    </location>
</feature>
<reference evidence="6 7" key="1">
    <citation type="journal article" date="2019" name="Nat. Plants">
        <title>Genome sequencing of Musa balbisiana reveals subgenome evolution and function divergence in polyploid bananas.</title>
        <authorList>
            <person name="Yao X."/>
        </authorList>
    </citation>
    <scope>NUCLEOTIDE SEQUENCE [LARGE SCALE GENOMIC DNA]</scope>
    <source>
        <strain evidence="7">cv. DH-PKW</strain>
        <tissue evidence="6">Leaves</tissue>
    </source>
</reference>
<dbReference type="EMBL" id="PYDT01000009">
    <property type="protein sequence ID" value="THU51464.1"/>
    <property type="molecule type" value="Genomic_DNA"/>
</dbReference>
<dbReference type="Proteomes" id="UP000317650">
    <property type="component" value="Chromosome 6"/>
</dbReference>
<evidence type="ECO:0000256" key="3">
    <source>
        <dbReference type="SAM" id="MobiDB-lite"/>
    </source>
</evidence>
<feature type="transmembrane region" description="Helical" evidence="4">
    <location>
        <begin position="352"/>
        <end position="371"/>
    </location>
</feature>
<dbReference type="Gene3D" id="1.25.40.10">
    <property type="entry name" value="Tetratricopeptide repeat domain"/>
    <property type="match status" value="2"/>
</dbReference>
<dbReference type="InterPro" id="IPR011990">
    <property type="entry name" value="TPR-like_helical_dom_sf"/>
</dbReference>
<dbReference type="GO" id="GO:0022857">
    <property type="term" value="F:transmembrane transporter activity"/>
    <property type="evidence" value="ECO:0007669"/>
    <property type="project" value="InterPro"/>
</dbReference>
<name>A0A4S8ITB5_MUSBA</name>
<feature type="region of interest" description="Disordered" evidence="3">
    <location>
        <begin position="1111"/>
        <end position="1130"/>
    </location>
</feature>
<feature type="transmembrane region" description="Helical" evidence="4">
    <location>
        <begin position="16"/>
        <end position="34"/>
    </location>
</feature>
<dbReference type="Pfam" id="PF07690">
    <property type="entry name" value="MFS_1"/>
    <property type="match status" value="1"/>
</dbReference>
<comment type="caution">
    <text evidence="6">The sequence shown here is derived from an EMBL/GenBank/DDBJ whole genome shotgun (WGS) entry which is preliminary data.</text>
</comment>
<feature type="transmembrane region" description="Helical" evidence="4">
    <location>
        <begin position="282"/>
        <end position="303"/>
    </location>
</feature>
<feature type="domain" description="Major facilitator superfamily (MFS) profile" evidence="5">
    <location>
        <begin position="15"/>
        <end position="448"/>
    </location>
</feature>
<protein>
    <recommendedName>
        <fullName evidence="5">Major facilitator superfamily (MFS) profile domain-containing protein</fullName>
    </recommendedName>
</protein>
<dbReference type="InterPro" id="IPR020846">
    <property type="entry name" value="MFS_dom"/>
</dbReference>
<dbReference type="SUPFAM" id="SSF103473">
    <property type="entry name" value="MFS general substrate transporter"/>
    <property type="match status" value="1"/>
</dbReference>
<accession>A0A4S8ITB5</accession>
<evidence type="ECO:0000256" key="1">
    <source>
        <dbReference type="ARBA" id="ARBA00004141"/>
    </source>
</evidence>
<evidence type="ECO:0000256" key="2">
    <source>
        <dbReference type="ARBA" id="ARBA00010080"/>
    </source>
</evidence>
<dbReference type="InterPro" id="IPR036259">
    <property type="entry name" value="MFS_trans_sf"/>
</dbReference>
<dbReference type="InterPro" id="IPR039740">
    <property type="entry name" value="CNOT10"/>
</dbReference>
<dbReference type="GO" id="GO:0016020">
    <property type="term" value="C:membrane"/>
    <property type="evidence" value="ECO:0007669"/>
    <property type="project" value="UniProtKB-SubCell"/>
</dbReference>
<dbReference type="GO" id="GO:0017148">
    <property type="term" value="P:negative regulation of translation"/>
    <property type="evidence" value="ECO:0007669"/>
    <property type="project" value="TreeGrafter"/>
</dbReference>
<dbReference type="STRING" id="52838.A0A4S8ITB5"/>
<feature type="transmembrane region" description="Helical" evidence="4">
    <location>
        <begin position="132"/>
        <end position="159"/>
    </location>
</feature>